<reference evidence="3 4" key="1">
    <citation type="submission" date="2014-04" db="EMBL/GenBank/DDBJ databases">
        <title>Evolutionary Origins and Diversification of the Mycorrhizal Mutualists.</title>
        <authorList>
            <consortium name="DOE Joint Genome Institute"/>
            <consortium name="Mycorrhizal Genomics Consortium"/>
            <person name="Kohler A."/>
            <person name="Kuo A."/>
            <person name="Nagy L.G."/>
            <person name="Floudas D."/>
            <person name="Copeland A."/>
            <person name="Barry K.W."/>
            <person name="Cichocki N."/>
            <person name="Veneault-Fourrey C."/>
            <person name="LaButti K."/>
            <person name="Lindquist E.A."/>
            <person name="Lipzen A."/>
            <person name="Lundell T."/>
            <person name="Morin E."/>
            <person name="Murat C."/>
            <person name="Riley R."/>
            <person name="Ohm R."/>
            <person name="Sun H."/>
            <person name="Tunlid A."/>
            <person name="Henrissat B."/>
            <person name="Grigoriev I.V."/>
            <person name="Hibbett D.S."/>
            <person name="Martin F."/>
        </authorList>
    </citation>
    <scope>NUCLEOTIDE SEQUENCE [LARGE SCALE GENOMIC DNA]</scope>
    <source>
        <strain evidence="3 4">Koide BX008</strain>
    </source>
</reference>
<protein>
    <submittedName>
        <fullName evidence="3">Uncharacterized protein</fullName>
    </submittedName>
</protein>
<evidence type="ECO:0000256" key="2">
    <source>
        <dbReference type="SAM" id="MobiDB-lite"/>
    </source>
</evidence>
<keyword evidence="1" id="KW-0175">Coiled coil</keyword>
<evidence type="ECO:0000256" key="1">
    <source>
        <dbReference type="SAM" id="Coils"/>
    </source>
</evidence>
<dbReference type="InParanoid" id="A0A0C2X9W2"/>
<sequence length="273" mass="30665">MRRSQAAKHHSRPSIALATDELCLLREGNETNEDILRRQLLDKDRESDKTLTRVALFNQLAIRPTTEQFQAYDAERKDLELILAGSQRENERCMAELQRAKTRIQLLERELTRLAGDNWHSSLDIAPCPPFSARSSIYHRRSSTVSSIASIKGPPSHSPSPSPASVPNSARILDDSVEMGSGSNTFFADPDSTILGSSEDERSVQQNHHVHPPVQSQGVTLSQIESVRLLVLGIEQRLQTREEKLVKTMEKAENEGKKFEAFKQELTMKLDGK</sequence>
<feature type="region of interest" description="Disordered" evidence="2">
    <location>
        <begin position="148"/>
        <end position="169"/>
    </location>
</feature>
<dbReference type="OrthoDB" id="3363533at2759"/>
<gene>
    <name evidence="3" type="ORF">M378DRAFT_174601</name>
</gene>
<dbReference type="AlphaFoldDB" id="A0A0C2X9W2"/>
<feature type="coiled-coil region" evidence="1">
    <location>
        <begin position="83"/>
        <end position="117"/>
    </location>
</feature>
<evidence type="ECO:0000313" key="4">
    <source>
        <dbReference type="Proteomes" id="UP000054549"/>
    </source>
</evidence>
<dbReference type="Proteomes" id="UP000054549">
    <property type="component" value="Unassembled WGS sequence"/>
</dbReference>
<organism evidence="3 4">
    <name type="scientific">Amanita muscaria (strain Koide BX008)</name>
    <dbReference type="NCBI Taxonomy" id="946122"/>
    <lineage>
        <taxon>Eukaryota</taxon>
        <taxon>Fungi</taxon>
        <taxon>Dikarya</taxon>
        <taxon>Basidiomycota</taxon>
        <taxon>Agaricomycotina</taxon>
        <taxon>Agaricomycetes</taxon>
        <taxon>Agaricomycetidae</taxon>
        <taxon>Agaricales</taxon>
        <taxon>Pluteineae</taxon>
        <taxon>Amanitaceae</taxon>
        <taxon>Amanita</taxon>
    </lineage>
</organism>
<dbReference type="STRING" id="946122.A0A0C2X9W2"/>
<evidence type="ECO:0000313" key="3">
    <source>
        <dbReference type="EMBL" id="KIL71172.1"/>
    </source>
</evidence>
<name>A0A0C2X9W2_AMAMK</name>
<proteinExistence type="predicted"/>
<dbReference type="EMBL" id="KN818222">
    <property type="protein sequence ID" value="KIL71172.1"/>
    <property type="molecule type" value="Genomic_DNA"/>
</dbReference>
<dbReference type="HOGENOM" id="CLU_084561_0_0_1"/>
<accession>A0A0C2X9W2</accession>
<keyword evidence="4" id="KW-1185">Reference proteome</keyword>